<protein>
    <submittedName>
        <fullName evidence="1">Uncharacterized protein</fullName>
    </submittedName>
</protein>
<name>A0ABW8K642_9GAMM</name>
<dbReference type="RefSeq" id="WP_379985805.1">
    <property type="nucleotide sequence ID" value="NZ_JADIKD010000011.1"/>
</dbReference>
<keyword evidence="2" id="KW-1185">Reference proteome</keyword>
<gene>
    <name evidence="1" type="ORF">ISS97_13965</name>
</gene>
<evidence type="ECO:0000313" key="2">
    <source>
        <dbReference type="Proteomes" id="UP001620408"/>
    </source>
</evidence>
<proteinExistence type="predicted"/>
<organism evidence="1 2">
    <name type="scientific">Dyella koreensis</name>
    <dbReference type="NCBI Taxonomy" id="311235"/>
    <lineage>
        <taxon>Bacteria</taxon>
        <taxon>Pseudomonadati</taxon>
        <taxon>Pseudomonadota</taxon>
        <taxon>Gammaproteobacteria</taxon>
        <taxon>Lysobacterales</taxon>
        <taxon>Rhodanobacteraceae</taxon>
        <taxon>Dyella</taxon>
    </lineage>
</organism>
<dbReference type="Proteomes" id="UP001620408">
    <property type="component" value="Unassembled WGS sequence"/>
</dbReference>
<evidence type="ECO:0000313" key="1">
    <source>
        <dbReference type="EMBL" id="MFK2918375.1"/>
    </source>
</evidence>
<accession>A0ABW8K642</accession>
<sequence length="156" mass="17812">MERKRVTRGWSGHEFVDKRRGTRGAPVPVYPPSHLDRLLNDLQGNSLLMMEDEGLSRLGGERLRHIRANALAQAAAAHNAEDALRCVMQLQVSAGWLDTSVGRIIRDHVFQLREETARWRYLAEHAALYLTHPRLAELRARGWLAESFAKDEYPGY</sequence>
<comment type="caution">
    <text evidence="1">The sequence shown here is derived from an EMBL/GenBank/DDBJ whole genome shotgun (WGS) entry which is preliminary data.</text>
</comment>
<reference evidence="1 2" key="1">
    <citation type="submission" date="2020-10" db="EMBL/GenBank/DDBJ databases">
        <title>Phylogeny of dyella-like bacteria.</title>
        <authorList>
            <person name="Fu J."/>
        </authorList>
    </citation>
    <scope>NUCLEOTIDE SEQUENCE [LARGE SCALE GENOMIC DNA]</scope>
    <source>
        <strain evidence="1 2">BB4</strain>
    </source>
</reference>
<dbReference type="EMBL" id="JADIKD010000011">
    <property type="protein sequence ID" value="MFK2918375.1"/>
    <property type="molecule type" value="Genomic_DNA"/>
</dbReference>